<evidence type="ECO:0000256" key="7">
    <source>
        <dbReference type="ARBA" id="ARBA00022723"/>
    </source>
</evidence>
<dbReference type="FunFam" id="3.30.40.10:FF:000187">
    <property type="entry name" value="E3 ubiquitin-protein ligase ATL6"/>
    <property type="match status" value="1"/>
</dbReference>
<evidence type="ECO:0000256" key="2">
    <source>
        <dbReference type="ARBA" id="ARBA00004167"/>
    </source>
</evidence>
<dbReference type="Gene3D" id="3.30.40.10">
    <property type="entry name" value="Zinc/RING finger domain, C3HC4 (zinc finger)"/>
    <property type="match status" value="1"/>
</dbReference>
<name>A0AA88DBU0_FICCA</name>
<keyword evidence="9" id="KW-0833">Ubl conjugation pathway</keyword>
<dbReference type="InterPro" id="IPR044600">
    <property type="entry name" value="ATL1/ATL16-like"/>
</dbReference>
<dbReference type="GO" id="GO:0016020">
    <property type="term" value="C:membrane"/>
    <property type="evidence" value="ECO:0007669"/>
    <property type="project" value="UniProtKB-SubCell"/>
</dbReference>
<evidence type="ECO:0000256" key="16">
    <source>
        <dbReference type="SAM" id="Phobius"/>
    </source>
</evidence>
<feature type="region of interest" description="Disordered" evidence="15">
    <location>
        <begin position="256"/>
        <end position="288"/>
    </location>
</feature>
<evidence type="ECO:0000313" key="19">
    <source>
        <dbReference type="Proteomes" id="UP001187192"/>
    </source>
</evidence>
<dbReference type="PROSITE" id="PS50089">
    <property type="entry name" value="ZF_RING_2"/>
    <property type="match status" value="1"/>
</dbReference>
<dbReference type="InterPro" id="IPR013083">
    <property type="entry name" value="Znf_RING/FYVE/PHD"/>
</dbReference>
<comment type="similarity">
    <text evidence="13">Belongs to the RING-type zinc finger family. ATL subfamily.</text>
</comment>
<evidence type="ECO:0000256" key="5">
    <source>
        <dbReference type="ARBA" id="ARBA00022679"/>
    </source>
</evidence>
<reference evidence="18" key="1">
    <citation type="submission" date="2023-07" db="EMBL/GenBank/DDBJ databases">
        <title>draft genome sequence of fig (Ficus carica).</title>
        <authorList>
            <person name="Takahashi T."/>
            <person name="Nishimura K."/>
        </authorList>
    </citation>
    <scope>NUCLEOTIDE SEQUENCE</scope>
</reference>
<keyword evidence="10" id="KW-0862">Zinc</keyword>
<gene>
    <name evidence="18" type="ORF">TIFTF001_022568</name>
</gene>
<keyword evidence="11 16" id="KW-1133">Transmembrane helix</keyword>
<accession>A0AA88DBU0</accession>
<dbReference type="SMART" id="SM00184">
    <property type="entry name" value="RING"/>
    <property type="match status" value="1"/>
</dbReference>
<comment type="caution">
    <text evidence="18">The sequence shown here is derived from an EMBL/GenBank/DDBJ whole genome shotgun (WGS) entry which is preliminary data.</text>
</comment>
<evidence type="ECO:0000259" key="17">
    <source>
        <dbReference type="PROSITE" id="PS50089"/>
    </source>
</evidence>
<evidence type="ECO:0000256" key="4">
    <source>
        <dbReference type="ARBA" id="ARBA00012483"/>
    </source>
</evidence>
<feature type="domain" description="RING-type" evidence="17">
    <location>
        <begin position="153"/>
        <end position="195"/>
    </location>
</feature>
<evidence type="ECO:0000256" key="1">
    <source>
        <dbReference type="ARBA" id="ARBA00000900"/>
    </source>
</evidence>
<comment type="catalytic activity">
    <reaction evidence="1">
        <text>S-ubiquitinyl-[E2 ubiquitin-conjugating enzyme]-L-cysteine + [acceptor protein]-L-lysine = [E2 ubiquitin-conjugating enzyme]-L-cysteine + N(6)-ubiquitinyl-[acceptor protein]-L-lysine.</text>
        <dbReference type="EC" id="2.3.2.27"/>
    </reaction>
</comment>
<evidence type="ECO:0000256" key="13">
    <source>
        <dbReference type="ARBA" id="ARBA00024209"/>
    </source>
</evidence>
<sequence length="387" mass="42380">MDLVSKSHSINHVSRALLSPITSPQPASLFRTSSLHHQNDNTSFPIIAIAIIGILATAFLLVSYYVFVIKCCLNWHRIDLLRRFSLSAAANRAHEELLMASAYSPGSLQTRGLDESAIRSIPVFHFRKHGLNQGICLEKKSIDDDDVVKFSECAVCLNEFEEDEKLRIIPNCAHIFHIDCIDVWLQSNANCPLCRTSISTNRFQFDPVIAPSPSPIGPDEGYVVIELSNNNNNNNNSSNGTDQIVQRAAATAAAVVAPTPAEASPRKIENSKKKKRFSNKGTSMGDECIDTRKKDDVFAVQPIRRSVSMDSSADRKMFLAIQEAVRHCREGSGGEVIASVSPIEGGCSTSSTSNSNTNIRVKRSFFSFGHGRGGSSRSAVLPVYLEP</sequence>
<dbReference type="CDD" id="cd16461">
    <property type="entry name" value="RING-H2_EL5-like"/>
    <property type="match status" value="1"/>
</dbReference>
<feature type="transmembrane region" description="Helical" evidence="16">
    <location>
        <begin position="44"/>
        <end position="67"/>
    </location>
</feature>
<comment type="pathway">
    <text evidence="3">Protein modification; protein ubiquitination.</text>
</comment>
<keyword evidence="19" id="KW-1185">Reference proteome</keyword>
<dbReference type="AlphaFoldDB" id="A0AA88DBU0"/>
<evidence type="ECO:0000256" key="8">
    <source>
        <dbReference type="ARBA" id="ARBA00022771"/>
    </source>
</evidence>
<evidence type="ECO:0000256" key="12">
    <source>
        <dbReference type="ARBA" id="ARBA00023136"/>
    </source>
</evidence>
<dbReference type="GO" id="GO:0016567">
    <property type="term" value="P:protein ubiquitination"/>
    <property type="evidence" value="ECO:0007669"/>
    <property type="project" value="InterPro"/>
</dbReference>
<dbReference type="Proteomes" id="UP001187192">
    <property type="component" value="Unassembled WGS sequence"/>
</dbReference>
<dbReference type="GO" id="GO:0061630">
    <property type="term" value="F:ubiquitin protein ligase activity"/>
    <property type="evidence" value="ECO:0007669"/>
    <property type="project" value="UniProtKB-EC"/>
</dbReference>
<evidence type="ECO:0000256" key="11">
    <source>
        <dbReference type="ARBA" id="ARBA00022989"/>
    </source>
</evidence>
<evidence type="ECO:0000256" key="15">
    <source>
        <dbReference type="SAM" id="MobiDB-lite"/>
    </source>
</evidence>
<evidence type="ECO:0000256" key="3">
    <source>
        <dbReference type="ARBA" id="ARBA00004906"/>
    </source>
</evidence>
<evidence type="ECO:0000256" key="9">
    <source>
        <dbReference type="ARBA" id="ARBA00022786"/>
    </source>
</evidence>
<dbReference type="SUPFAM" id="SSF57850">
    <property type="entry name" value="RING/U-box"/>
    <property type="match status" value="1"/>
</dbReference>
<keyword evidence="5" id="KW-0808">Transferase</keyword>
<evidence type="ECO:0000256" key="14">
    <source>
        <dbReference type="PROSITE-ProRule" id="PRU00175"/>
    </source>
</evidence>
<evidence type="ECO:0000256" key="10">
    <source>
        <dbReference type="ARBA" id="ARBA00022833"/>
    </source>
</evidence>
<dbReference type="Pfam" id="PF13639">
    <property type="entry name" value="zf-RING_2"/>
    <property type="match status" value="1"/>
</dbReference>
<keyword evidence="8 14" id="KW-0863">Zinc-finger</keyword>
<evidence type="ECO:0000256" key="6">
    <source>
        <dbReference type="ARBA" id="ARBA00022692"/>
    </source>
</evidence>
<keyword evidence="7" id="KW-0479">Metal-binding</keyword>
<dbReference type="GO" id="GO:0008270">
    <property type="term" value="F:zinc ion binding"/>
    <property type="evidence" value="ECO:0007669"/>
    <property type="project" value="UniProtKB-KW"/>
</dbReference>
<proteinExistence type="inferred from homology"/>
<dbReference type="InterPro" id="IPR001841">
    <property type="entry name" value="Znf_RING"/>
</dbReference>
<keyword evidence="12 16" id="KW-0472">Membrane</keyword>
<evidence type="ECO:0000313" key="18">
    <source>
        <dbReference type="EMBL" id="GMN53438.1"/>
    </source>
</evidence>
<dbReference type="EMBL" id="BTGU01000046">
    <property type="protein sequence ID" value="GMN53438.1"/>
    <property type="molecule type" value="Genomic_DNA"/>
</dbReference>
<protein>
    <recommendedName>
        <fullName evidence="4">RING-type E3 ubiquitin transferase</fullName>
        <ecNumber evidence="4">2.3.2.27</ecNumber>
    </recommendedName>
</protein>
<dbReference type="PANTHER" id="PTHR46913">
    <property type="entry name" value="RING-H2 FINGER PROTEIN ATL16"/>
    <property type="match status" value="1"/>
</dbReference>
<comment type="subcellular location">
    <subcellularLocation>
        <location evidence="2">Membrane</location>
        <topology evidence="2">Single-pass membrane protein</topology>
    </subcellularLocation>
</comment>
<dbReference type="PANTHER" id="PTHR46913:SF1">
    <property type="entry name" value="RING-H2 FINGER PROTEIN ATL16"/>
    <property type="match status" value="1"/>
</dbReference>
<dbReference type="EC" id="2.3.2.27" evidence="4"/>
<organism evidence="18 19">
    <name type="scientific">Ficus carica</name>
    <name type="common">Common fig</name>
    <dbReference type="NCBI Taxonomy" id="3494"/>
    <lineage>
        <taxon>Eukaryota</taxon>
        <taxon>Viridiplantae</taxon>
        <taxon>Streptophyta</taxon>
        <taxon>Embryophyta</taxon>
        <taxon>Tracheophyta</taxon>
        <taxon>Spermatophyta</taxon>
        <taxon>Magnoliopsida</taxon>
        <taxon>eudicotyledons</taxon>
        <taxon>Gunneridae</taxon>
        <taxon>Pentapetalae</taxon>
        <taxon>rosids</taxon>
        <taxon>fabids</taxon>
        <taxon>Rosales</taxon>
        <taxon>Moraceae</taxon>
        <taxon>Ficeae</taxon>
        <taxon>Ficus</taxon>
    </lineage>
</organism>
<keyword evidence="6 16" id="KW-0812">Transmembrane</keyword>